<feature type="region of interest" description="Disordered" evidence="1">
    <location>
        <begin position="43"/>
        <end position="70"/>
    </location>
</feature>
<accession>K9URG7</accession>
<dbReference type="Proteomes" id="UP000010366">
    <property type="component" value="Plasmid pCHA6605.01"/>
</dbReference>
<dbReference type="EMBL" id="CP003601">
    <property type="protein sequence ID" value="AFY96839.1"/>
    <property type="molecule type" value="Genomic_DNA"/>
</dbReference>
<evidence type="ECO:0000313" key="2">
    <source>
        <dbReference type="EMBL" id="AFY96839.1"/>
    </source>
</evidence>
<protein>
    <submittedName>
        <fullName evidence="2">Uncharacterized protein</fullName>
    </submittedName>
</protein>
<keyword evidence="2" id="KW-0614">Plasmid</keyword>
<feature type="compositionally biased region" description="Basic and acidic residues" evidence="1">
    <location>
        <begin position="43"/>
        <end position="53"/>
    </location>
</feature>
<evidence type="ECO:0000313" key="3">
    <source>
        <dbReference type="Proteomes" id="UP000010366"/>
    </source>
</evidence>
<keyword evidence="3" id="KW-1185">Reference proteome</keyword>
<gene>
    <name evidence="2" type="ORF">Cha6605_5994</name>
</gene>
<evidence type="ECO:0000256" key="1">
    <source>
        <dbReference type="SAM" id="MobiDB-lite"/>
    </source>
</evidence>
<dbReference type="KEGG" id="cmp:Cha6605_5994"/>
<dbReference type="AlphaFoldDB" id="K9URG7"/>
<proteinExistence type="predicted"/>
<name>K9URG7_CHAP6</name>
<sequence length="70" mass="7820">MNYLIEYNVFWLEASSSYNAQSSERSIGGAERVWSDSASLDAHSTHFGRDDRQPSVLIDSAAAKPNLDER</sequence>
<dbReference type="RefSeq" id="WP_015328730.1">
    <property type="nucleotide sequence ID" value="NC_020053.1"/>
</dbReference>
<geneLocation type="plasmid" evidence="2 3">
    <name>pCHA6605.01</name>
</geneLocation>
<organism evidence="2 3">
    <name type="scientific">Chamaesiphon minutus (strain ATCC 27169 / PCC 6605)</name>
    <dbReference type="NCBI Taxonomy" id="1173020"/>
    <lineage>
        <taxon>Bacteria</taxon>
        <taxon>Bacillati</taxon>
        <taxon>Cyanobacteriota</taxon>
        <taxon>Cyanophyceae</taxon>
        <taxon>Gomontiellales</taxon>
        <taxon>Chamaesiphonaceae</taxon>
        <taxon>Chamaesiphon</taxon>
    </lineage>
</organism>
<reference evidence="2 3" key="1">
    <citation type="submission" date="2012-05" db="EMBL/GenBank/DDBJ databases">
        <title>Noncontiguous Finished plasmid 1 of genome of Chamaesiphon sp. PCC 6605.</title>
        <authorList>
            <consortium name="US DOE Joint Genome Institute"/>
            <person name="Gugger M."/>
            <person name="Coursin T."/>
            <person name="Rippka R."/>
            <person name="Tandeau De Marsac N."/>
            <person name="Huntemann M."/>
            <person name="Wei C.-L."/>
            <person name="Han J."/>
            <person name="Detter J.C."/>
            <person name="Han C."/>
            <person name="Tapia R."/>
            <person name="Chen A."/>
            <person name="Kyrpides N."/>
            <person name="Mavromatis K."/>
            <person name="Markowitz V."/>
            <person name="Szeto E."/>
            <person name="Ivanova N."/>
            <person name="Pagani I."/>
            <person name="Pati A."/>
            <person name="Goodwin L."/>
            <person name="Nordberg H.P."/>
            <person name="Cantor M.N."/>
            <person name="Hua S.X."/>
            <person name="Woyke T."/>
            <person name="Kerfeld C.A."/>
        </authorList>
    </citation>
    <scope>NUCLEOTIDE SEQUENCE [LARGE SCALE GENOMIC DNA]</scope>
    <source>
        <strain evidence="3">ATCC 27169 / PCC 6605</strain>
        <plasmid evidence="3">Plasmid pCHA6605.01</plasmid>
    </source>
</reference>
<dbReference type="HOGENOM" id="CLU_2750383_0_0_3"/>